<feature type="coiled-coil region" evidence="1">
    <location>
        <begin position="204"/>
        <end position="234"/>
    </location>
</feature>
<evidence type="ECO:0000256" key="1">
    <source>
        <dbReference type="SAM" id="Coils"/>
    </source>
</evidence>
<evidence type="ECO:0000313" key="2">
    <source>
        <dbReference type="EMBL" id="RYQ81620.1"/>
    </source>
</evidence>
<dbReference type="PANTHER" id="PTHR45287">
    <property type="entry name" value="OS03G0691500 PROTEIN"/>
    <property type="match status" value="1"/>
</dbReference>
<proteinExistence type="predicted"/>
<feature type="coiled-coil region" evidence="1">
    <location>
        <begin position="666"/>
        <end position="728"/>
    </location>
</feature>
<comment type="caution">
    <text evidence="2">The sequence shown here is derived from an EMBL/GenBank/DDBJ whole genome shotgun (WGS) entry which is preliminary data.</text>
</comment>
<name>A0A444WW40_ARAHY</name>
<organism evidence="2 3">
    <name type="scientific">Arachis hypogaea</name>
    <name type="common">Peanut</name>
    <dbReference type="NCBI Taxonomy" id="3818"/>
    <lineage>
        <taxon>Eukaryota</taxon>
        <taxon>Viridiplantae</taxon>
        <taxon>Streptophyta</taxon>
        <taxon>Embryophyta</taxon>
        <taxon>Tracheophyta</taxon>
        <taxon>Spermatophyta</taxon>
        <taxon>Magnoliopsida</taxon>
        <taxon>eudicotyledons</taxon>
        <taxon>Gunneridae</taxon>
        <taxon>Pentapetalae</taxon>
        <taxon>rosids</taxon>
        <taxon>fabids</taxon>
        <taxon>Fabales</taxon>
        <taxon>Fabaceae</taxon>
        <taxon>Papilionoideae</taxon>
        <taxon>50 kb inversion clade</taxon>
        <taxon>dalbergioids sensu lato</taxon>
        <taxon>Dalbergieae</taxon>
        <taxon>Pterocarpus clade</taxon>
        <taxon>Arachis</taxon>
    </lineage>
</organism>
<evidence type="ECO:0000313" key="3">
    <source>
        <dbReference type="Proteomes" id="UP000289738"/>
    </source>
</evidence>
<dbReference type="Gramene" id="arahy.Tifrunner.gnm2.ann2.Ah15g002500.1">
    <property type="protein sequence ID" value="arahy.Tifrunner.gnm2.ann2.Ah15g002500.1-CDS-1"/>
    <property type="gene ID" value="arahy.Tifrunner.gnm2.ann2.Ah15g002500"/>
</dbReference>
<sequence length="816" mass="94930">MNQKAFKDLDEANVEIERLVEELTGKTDSLDNLKRSHNEKVNEIREAKLKIEEMDLEILQKESEIKDFKRDLSSKEYIIKDLSAENEKLRAEFDNRRRNWEDEKRQLALELEKANVKLENQELQLNVFKQEIETLEWCLEASNKKTGGQESDDVKERFKHLQGVHEQLKGEFNSTMKGWELEKARLLYEISSLQGKLESRMKISEDLQNQLHICKQALASAEEIRRKRHNEKKQEQENPRLQTSLREIQDDQVQEAGQYSLSKLRSELKILEEIHRECVSKFKARQAEWNFQLERSTRAITNYRSQLIYKIAEVEDLKMELEGSYSFSIEMMMLNEELSVTLIVLKSGIYDAKWKPFREGHEMEVVNQSGEDKLHQLMKQFEMKNGECDRTACLTRQVDSCALPLDLQNLEPSEIDRHRDMLDLLDAWDMVINESDQTLCEITEIEYELQMWKSFAERLKTDLDENFVIRKELESSLLAQVEFSETLKQERDSLASQVEQKTRSIEYLQEHFVRLKADSIEEEGSNFEDVQNKVALMAEAKELEEQSFSSQLASEEVALMAQAKELEEENPMEDKAFEKENPIEDECSSSLTRFSLQLAHEEVALMAQAKELEREIPMDEEFSSTFTSFSIPREEVALMAQGKELEQENPMEDECSSWSTSFSLHLAKEQAEIKLLREACARITAAEVLAALEVEEKKLMIAELQGYIRCIEQKLELQEENCSQTEQLALENRNLQENSTILSSEKEILLAFVLGLSGKLCDECTLIKDTKLIEMLRSIVQSFENDRKGDDALLVKENMKLHHPTGIKEPEIISNI</sequence>
<dbReference type="Proteomes" id="UP000289738">
    <property type="component" value="Unassembled WGS sequence"/>
</dbReference>
<dbReference type="STRING" id="3818.A0A444WW40"/>
<reference evidence="2 3" key="1">
    <citation type="submission" date="2019-01" db="EMBL/GenBank/DDBJ databases">
        <title>Sequencing of cultivated peanut Arachis hypogaea provides insights into genome evolution and oil improvement.</title>
        <authorList>
            <person name="Chen X."/>
        </authorList>
    </citation>
    <scope>NUCLEOTIDE SEQUENCE [LARGE SCALE GENOMIC DNA]</scope>
    <source>
        <strain evidence="3">cv. Fuhuasheng</strain>
        <tissue evidence="2">Leaves</tissue>
    </source>
</reference>
<protein>
    <submittedName>
        <fullName evidence="2">Uncharacterized protein</fullName>
    </submittedName>
</protein>
<dbReference type="Gramene" id="arahy.Tifrunner.gnm2.ann2.Ah05g002500.1">
    <property type="protein sequence ID" value="arahy.Tifrunner.gnm2.ann2.Ah05g002500.1-CDS-1"/>
    <property type="gene ID" value="arahy.Tifrunner.gnm2.ann2.Ah05g002500"/>
</dbReference>
<keyword evidence="3" id="KW-1185">Reference proteome</keyword>
<dbReference type="SMR" id="A0A444WW40"/>
<dbReference type="InterPro" id="IPR040262">
    <property type="entry name" value="At4g38062-like"/>
</dbReference>
<dbReference type="PANTHER" id="PTHR45287:SF4">
    <property type="entry name" value="OS03G0691500 PROTEIN"/>
    <property type="match status" value="1"/>
</dbReference>
<accession>A0A444WW40</accession>
<keyword evidence="1" id="KW-0175">Coiled coil</keyword>
<dbReference type="OrthoDB" id="685795at2759"/>
<gene>
    <name evidence="2" type="ORF">Ahy_Scaffold1g107504</name>
</gene>
<dbReference type="AlphaFoldDB" id="A0A444WW40"/>
<feature type="coiled-coil region" evidence="1">
    <location>
        <begin position="2"/>
        <end position="131"/>
    </location>
</feature>
<dbReference type="EMBL" id="SDMP01000021">
    <property type="protein sequence ID" value="RYQ81620.1"/>
    <property type="molecule type" value="Genomic_DNA"/>
</dbReference>